<dbReference type="EMBL" id="PTIS01000003">
    <property type="protein sequence ID" value="PPK49074.1"/>
    <property type="molecule type" value="Genomic_DNA"/>
</dbReference>
<evidence type="ECO:0000313" key="2">
    <source>
        <dbReference type="Proteomes" id="UP000239863"/>
    </source>
</evidence>
<name>A0A2S6FZS8_9CLOT</name>
<organism evidence="1 2">
    <name type="scientific">Clostridium algidicarnis DSM 15099</name>
    <dbReference type="NCBI Taxonomy" id="1121295"/>
    <lineage>
        <taxon>Bacteria</taxon>
        <taxon>Bacillati</taxon>
        <taxon>Bacillota</taxon>
        <taxon>Clostridia</taxon>
        <taxon>Eubacteriales</taxon>
        <taxon>Clostridiaceae</taxon>
        <taxon>Clostridium</taxon>
    </lineage>
</organism>
<dbReference type="RefSeq" id="WP_104409478.1">
    <property type="nucleotide sequence ID" value="NZ_PTIS01000003.1"/>
</dbReference>
<dbReference type="STRING" id="37659.GCA_000703125_02135"/>
<dbReference type="AlphaFoldDB" id="A0A2S6FZS8"/>
<proteinExistence type="predicted"/>
<sequence length="221" mass="25558">MSKFLAPIHSWLFNKIKVSEMLEKDIVEAFDKKYGDASIIYEEIVNNLGHPTEDLPLEDIIDKSNIHGWLQEKISLTEKRTAALVTKLILEFGEDSKSIIIDAFKAQGEICGKEVKEDSPLESPRDLFKAVNNYILEGMPCDNVNSVSEDTEYNLQWITSKCLHKKYWDLVNGDINIFYTLRKSWIESFVETINPMFIYKQIIQDNNGDYTFINSIYKKDA</sequence>
<protein>
    <submittedName>
        <fullName evidence="1">Uncharacterized protein</fullName>
    </submittedName>
</protein>
<accession>A0A2S6FZS8</accession>
<gene>
    <name evidence="1" type="ORF">BD821_103205</name>
</gene>
<dbReference type="Proteomes" id="UP000239863">
    <property type="component" value="Unassembled WGS sequence"/>
</dbReference>
<reference evidence="1 2" key="1">
    <citation type="submission" date="2018-02" db="EMBL/GenBank/DDBJ databases">
        <title>Genomic Encyclopedia of Archaeal and Bacterial Type Strains, Phase II (KMG-II): from individual species to whole genera.</title>
        <authorList>
            <person name="Goeker M."/>
        </authorList>
    </citation>
    <scope>NUCLEOTIDE SEQUENCE [LARGE SCALE GENOMIC DNA]</scope>
    <source>
        <strain evidence="1 2">DSM 15099</strain>
    </source>
</reference>
<evidence type="ECO:0000313" key="1">
    <source>
        <dbReference type="EMBL" id="PPK49074.1"/>
    </source>
</evidence>
<dbReference type="OrthoDB" id="9777242at2"/>
<comment type="caution">
    <text evidence="1">The sequence shown here is derived from an EMBL/GenBank/DDBJ whole genome shotgun (WGS) entry which is preliminary data.</text>
</comment>